<proteinExistence type="predicted"/>
<sequence length="782" mass="85904">MSEENGAIRAGVLQDVQEWLSTMRERLEFFGMEVANWSNKHTKAIEDVKRLSNDSTERLHAHHVAMAERTDHVESTMTKFSEKYCRMLSDLHHQHAELSSNSESILSTMRDRLELFGTEMRHSSSSHAKAIEDVKRTSDDSAHKHHARHLAIAERLDHLENTVAEVSERHCRMLSDLQRQHAELSSGGESVPDRVTRVEQQQRDSADRFAKDRARRRPRAGGSRRGWPAGQGARGPAAGAPGSEELRQAHLEHAGHVSRAAVEERIGSVERRGSKQVDDLRGELLRHRALTEGRLEACEALLHRELSSAQDRARLIARELQRDVDTKTALVNKLTRSESSPSLSSASLRVGRGAQSSTPSLCSLAQSRWGSGALRRGEVARLPLDAESGRLNILFGPAFFKVSTDALQVRLPEGEEPADSVSLGCVRAPSAVRVLGLRVTDIEIITATINVRFSALLMDWVLRSQRRFISKRDSGPSTLEPDTVSMTYSDALLAQSSLTASFALGVDAAFLSLSQEFMYLVFTAMGGSSTVGDMLALARTFRVPMDAITRAGFRQLLFLVLLATYLVIGPFSQPERVLLHEQPRRGPPRFLALARYGGEETLFFQLLVLLCRVHSALSLGARGFLRRVSLALAAALPRPAGCGPAAAGRTTFALCPGASAKSGLREADRKVGVARRAAAVDAPPGGWPTLSVIVLSPESKAANRFAIDQLAEQETIPSSRSERFLFATPRASGTRPRRLSGPCCASSRMRPRRTYSSPASSRRAAARWWRSGATTRSRRRAG</sequence>
<feature type="compositionally biased region" description="Basic and acidic residues" evidence="1">
    <location>
        <begin position="191"/>
        <end position="212"/>
    </location>
</feature>
<feature type="region of interest" description="Disordered" evidence="1">
    <location>
        <begin position="721"/>
        <end position="782"/>
    </location>
</feature>
<keyword evidence="3" id="KW-1185">Reference proteome</keyword>
<comment type="caution">
    <text evidence="2">The sequence shown here is derived from an EMBL/GenBank/DDBJ whole genome shotgun (WGS) entry which is preliminary data.</text>
</comment>
<dbReference type="EMBL" id="CAUYUJ010018904">
    <property type="protein sequence ID" value="CAK0887178.1"/>
    <property type="molecule type" value="Genomic_DNA"/>
</dbReference>
<organism evidence="2 3">
    <name type="scientific">Prorocentrum cordatum</name>
    <dbReference type="NCBI Taxonomy" id="2364126"/>
    <lineage>
        <taxon>Eukaryota</taxon>
        <taxon>Sar</taxon>
        <taxon>Alveolata</taxon>
        <taxon>Dinophyceae</taxon>
        <taxon>Prorocentrales</taxon>
        <taxon>Prorocentraceae</taxon>
        <taxon>Prorocentrum</taxon>
    </lineage>
</organism>
<evidence type="ECO:0000256" key="1">
    <source>
        <dbReference type="SAM" id="MobiDB-lite"/>
    </source>
</evidence>
<evidence type="ECO:0000313" key="3">
    <source>
        <dbReference type="Proteomes" id="UP001189429"/>
    </source>
</evidence>
<feature type="compositionally biased region" description="Low complexity" evidence="1">
    <location>
        <begin position="337"/>
        <end position="347"/>
    </location>
</feature>
<feature type="compositionally biased region" description="Low complexity" evidence="1">
    <location>
        <begin position="754"/>
        <end position="775"/>
    </location>
</feature>
<feature type="compositionally biased region" description="Low complexity" evidence="1">
    <location>
        <begin position="225"/>
        <end position="242"/>
    </location>
</feature>
<gene>
    <name evidence="2" type="ORF">PCOR1329_LOCUS68311</name>
</gene>
<feature type="region of interest" description="Disordered" evidence="1">
    <location>
        <begin position="180"/>
        <end position="242"/>
    </location>
</feature>
<reference evidence="2" key="1">
    <citation type="submission" date="2023-10" db="EMBL/GenBank/DDBJ databases">
        <authorList>
            <person name="Chen Y."/>
            <person name="Shah S."/>
            <person name="Dougan E. K."/>
            <person name="Thang M."/>
            <person name="Chan C."/>
        </authorList>
    </citation>
    <scope>NUCLEOTIDE SEQUENCE [LARGE SCALE GENOMIC DNA]</scope>
</reference>
<feature type="region of interest" description="Disordered" evidence="1">
    <location>
        <begin position="335"/>
        <end position="359"/>
    </location>
</feature>
<evidence type="ECO:0000313" key="2">
    <source>
        <dbReference type="EMBL" id="CAK0887178.1"/>
    </source>
</evidence>
<name>A0ABN9WP37_9DINO</name>
<dbReference type="Proteomes" id="UP001189429">
    <property type="component" value="Unassembled WGS sequence"/>
</dbReference>
<protein>
    <submittedName>
        <fullName evidence="2">Uncharacterized protein</fullName>
    </submittedName>
</protein>
<accession>A0ABN9WP37</accession>